<sequence length="496" mass="54888">MVIMGKNQRHVVMVPWLAFGHMIPFLELSKALAARGINISFFCTPRNIEKLRPKIPPHLTSRIDLLGFPLPPVAGLPENAEATADLEQDAVQHLKKAYDTLQEPLEKLLKSTSPDWIIYDFAAYWAPPIARKFGIPCSFYSVFNAGSTYIFGTLSERSVRMGRPPTAENLADVDWFNFPSAVRYKLHEAGRLCSGLGRNASGVSDEERMESAIKGCQSLLVKTCMEFEGEYIAALQYLCQKPVIPVGLLPAAVEEEQASRVSNPESVACFRWLDQRDPRSVVYVAFGTEARLSKEEIQAIAVGLELSNLPFCWILRRPGHVSASNATAGGGDDKEDDVDDPLPPGFRDRMAKRGFISMSWVPQVKILAHRSIGACLHHAGMSSTVEALQFGLPLVLLPMVFDQGLIARLLVEKNVGIEVEKDDRNGRFSGSEVAKALRLVMVEDEGKLILEKVREMKSSVFDNQELNDGYINRLVKLISFQGKEEAEERAAAGNSG</sequence>
<feature type="domain" description="Glycosyltransferase N-terminal" evidence="3">
    <location>
        <begin position="10"/>
        <end position="114"/>
    </location>
</feature>
<organism evidence="4">
    <name type="scientific">Nymphaea colorata</name>
    <name type="common">pocket water lily</name>
    <dbReference type="NCBI Taxonomy" id="210225"/>
    <lineage>
        <taxon>Eukaryota</taxon>
        <taxon>Viridiplantae</taxon>
        <taxon>Streptophyta</taxon>
        <taxon>Embryophyta</taxon>
        <taxon>Tracheophyta</taxon>
        <taxon>Spermatophyta</taxon>
        <taxon>Magnoliopsida</taxon>
        <taxon>Nymphaeales</taxon>
        <taxon>Nymphaeaceae</taxon>
        <taxon>Nymphaea</taxon>
    </lineage>
</organism>
<accession>A0A5K1C456</accession>
<dbReference type="FunFam" id="3.40.50.2000:FF:000037">
    <property type="entry name" value="Glycosyltransferase"/>
    <property type="match status" value="1"/>
</dbReference>
<dbReference type="PANTHER" id="PTHR48049:SF60">
    <property type="entry name" value="UDP-GLYCOSYLTRANSFERASE 91B1"/>
    <property type="match status" value="1"/>
</dbReference>
<comment type="similarity">
    <text evidence="1">Belongs to the UDP-glycosyltransferase family.</text>
</comment>
<evidence type="ECO:0000256" key="2">
    <source>
        <dbReference type="ARBA" id="ARBA00022679"/>
    </source>
</evidence>
<keyword evidence="2" id="KW-0808">Transferase</keyword>
<evidence type="ECO:0000256" key="1">
    <source>
        <dbReference type="ARBA" id="ARBA00009995"/>
    </source>
</evidence>
<gene>
    <name evidence="4" type="ORF">NYM_LOCUS16193</name>
</gene>
<reference evidence="4" key="1">
    <citation type="submission" date="2019-09" db="EMBL/GenBank/DDBJ databases">
        <authorList>
            <person name="Zhang L."/>
        </authorList>
    </citation>
    <scope>NUCLEOTIDE SEQUENCE</scope>
</reference>
<dbReference type="Gene3D" id="3.40.50.2000">
    <property type="entry name" value="Glycogen Phosphorylase B"/>
    <property type="match status" value="2"/>
</dbReference>
<dbReference type="InterPro" id="IPR058980">
    <property type="entry name" value="Glyco_transf_N"/>
</dbReference>
<dbReference type="InterPro" id="IPR002213">
    <property type="entry name" value="UDP_glucos_trans"/>
</dbReference>
<dbReference type="PANTHER" id="PTHR48049">
    <property type="entry name" value="GLYCOSYLTRANSFERASE"/>
    <property type="match status" value="1"/>
</dbReference>
<dbReference type="Gramene" id="NC3G0228880.1">
    <property type="protein sequence ID" value="NC3G0228880.1:cds"/>
    <property type="gene ID" value="NC3G0228880"/>
</dbReference>
<evidence type="ECO:0000259" key="3">
    <source>
        <dbReference type="Pfam" id="PF26168"/>
    </source>
</evidence>
<dbReference type="CDD" id="cd03784">
    <property type="entry name" value="GT1_Gtf-like"/>
    <property type="match status" value="1"/>
</dbReference>
<name>A0A5K1C456_9MAGN</name>
<evidence type="ECO:0000313" key="4">
    <source>
        <dbReference type="EMBL" id="VVW20911.1"/>
    </source>
</evidence>
<dbReference type="EMBL" id="LR721781">
    <property type="protein sequence ID" value="VVW20911.1"/>
    <property type="molecule type" value="Genomic_DNA"/>
</dbReference>
<dbReference type="SUPFAM" id="SSF53756">
    <property type="entry name" value="UDP-Glycosyltransferase/glycogen phosphorylase"/>
    <property type="match status" value="1"/>
</dbReference>
<dbReference type="Pfam" id="PF00201">
    <property type="entry name" value="UDPGT"/>
    <property type="match status" value="1"/>
</dbReference>
<protein>
    <recommendedName>
        <fullName evidence="3">Glycosyltransferase N-terminal domain-containing protein</fullName>
    </recommendedName>
</protein>
<dbReference type="Pfam" id="PF26168">
    <property type="entry name" value="Glyco_transf_N"/>
    <property type="match status" value="1"/>
</dbReference>
<dbReference type="InterPro" id="IPR050481">
    <property type="entry name" value="UDP-glycosyltransf_plant"/>
</dbReference>
<dbReference type="AlphaFoldDB" id="A0A5K1C456"/>
<dbReference type="OMA" id="WAPPIAR"/>
<dbReference type="OrthoDB" id="5835829at2759"/>
<proteinExistence type="inferred from homology"/>
<dbReference type="GO" id="GO:0035251">
    <property type="term" value="F:UDP-glucosyltransferase activity"/>
    <property type="evidence" value="ECO:0007669"/>
    <property type="project" value="InterPro"/>
</dbReference>